<evidence type="ECO:0000313" key="1">
    <source>
        <dbReference type="EMBL" id="GAJ25118.1"/>
    </source>
</evidence>
<dbReference type="EMBL" id="BARW01036327">
    <property type="protein sequence ID" value="GAJ25118.1"/>
    <property type="molecule type" value="Genomic_DNA"/>
</dbReference>
<gene>
    <name evidence="1" type="ORF">S12H4_56416</name>
</gene>
<sequence>SALITKTLLSLFLTNAKNGYRIGAWRQWMAR</sequence>
<feature type="non-terminal residue" evidence="1">
    <location>
        <position position="1"/>
    </location>
</feature>
<reference evidence="1" key="1">
    <citation type="journal article" date="2014" name="Front. Microbiol.">
        <title>High frequency of phylogenetically diverse reductive dehalogenase-homologous genes in deep subseafloor sedimentary metagenomes.</title>
        <authorList>
            <person name="Kawai M."/>
            <person name="Futagami T."/>
            <person name="Toyoda A."/>
            <person name="Takaki Y."/>
            <person name="Nishi S."/>
            <person name="Hori S."/>
            <person name="Arai W."/>
            <person name="Tsubouchi T."/>
            <person name="Morono Y."/>
            <person name="Uchiyama I."/>
            <person name="Ito T."/>
            <person name="Fujiyama A."/>
            <person name="Inagaki F."/>
            <person name="Takami H."/>
        </authorList>
    </citation>
    <scope>NUCLEOTIDE SEQUENCE</scope>
    <source>
        <strain evidence="1">Expedition CK06-06</strain>
    </source>
</reference>
<name>X1V5N9_9ZZZZ</name>
<accession>X1V5N9</accession>
<proteinExistence type="predicted"/>
<comment type="caution">
    <text evidence="1">The sequence shown here is derived from an EMBL/GenBank/DDBJ whole genome shotgun (WGS) entry which is preliminary data.</text>
</comment>
<dbReference type="AlphaFoldDB" id="X1V5N9"/>
<protein>
    <submittedName>
        <fullName evidence="1">Uncharacterized protein</fullName>
    </submittedName>
</protein>
<organism evidence="1">
    <name type="scientific">marine sediment metagenome</name>
    <dbReference type="NCBI Taxonomy" id="412755"/>
    <lineage>
        <taxon>unclassified sequences</taxon>
        <taxon>metagenomes</taxon>
        <taxon>ecological metagenomes</taxon>
    </lineage>
</organism>